<evidence type="ECO:0000313" key="1">
    <source>
        <dbReference type="EMBL" id="VDH02630.1"/>
    </source>
</evidence>
<dbReference type="Proteomes" id="UP000270205">
    <property type="component" value="Unassembled WGS sequence"/>
</dbReference>
<comment type="caution">
    <text evidence="1">The sequence shown here is derived from an EMBL/GenBank/DDBJ whole genome shotgun (WGS) entry which is preliminary data.</text>
</comment>
<evidence type="ECO:0000313" key="2">
    <source>
        <dbReference type="Proteomes" id="UP000270205"/>
    </source>
</evidence>
<sequence length="108" mass="12602">MEKKLGLYTIGGTQAAKVAIKNFKPIIENDNIGYEAEVILQYLDTFGVSEDDYTKDLGWKNSLDNFNLVSFNYRGGVMTQWVLQHQYGYKPFNDFLTYTIKMKKIWKK</sequence>
<accession>A0A7Z8YL91</accession>
<dbReference type="AlphaFoldDB" id="A0A7Z8YL91"/>
<organism evidence="1 2">
    <name type="scientific">Bergeyella zoohelcum</name>
    <dbReference type="NCBI Taxonomy" id="1015"/>
    <lineage>
        <taxon>Bacteria</taxon>
        <taxon>Pseudomonadati</taxon>
        <taxon>Bacteroidota</taxon>
        <taxon>Flavobacteriia</taxon>
        <taxon>Flavobacteriales</taxon>
        <taxon>Weeksellaceae</taxon>
        <taxon>Bergeyella</taxon>
    </lineage>
</organism>
<gene>
    <name evidence="1" type="ORF">NCTC12929_00093</name>
</gene>
<reference evidence="1 2" key="1">
    <citation type="submission" date="2018-11" db="EMBL/GenBank/DDBJ databases">
        <authorList>
            <consortium name="Pathogen Informatics"/>
        </authorList>
    </citation>
    <scope>NUCLEOTIDE SEQUENCE [LARGE SCALE GENOMIC DNA]</scope>
    <source>
        <strain evidence="1 2">NCTC12929</strain>
    </source>
</reference>
<name>A0A7Z8YL91_9FLAO</name>
<dbReference type="RefSeq" id="WP_125150385.1">
    <property type="nucleotide sequence ID" value="NZ_UYIV01000001.1"/>
</dbReference>
<proteinExistence type="predicted"/>
<dbReference type="EMBL" id="UYIV01000001">
    <property type="protein sequence ID" value="VDH02630.1"/>
    <property type="molecule type" value="Genomic_DNA"/>
</dbReference>
<protein>
    <submittedName>
        <fullName evidence="1">Uncharacterized protein</fullName>
    </submittedName>
</protein>